<dbReference type="EMBL" id="ML996567">
    <property type="protein sequence ID" value="KAF2760705.1"/>
    <property type="molecule type" value="Genomic_DNA"/>
</dbReference>
<organism evidence="4 5">
    <name type="scientific">Pseudovirgaria hyperparasitica</name>
    <dbReference type="NCBI Taxonomy" id="470096"/>
    <lineage>
        <taxon>Eukaryota</taxon>
        <taxon>Fungi</taxon>
        <taxon>Dikarya</taxon>
        <taxon>Ascomycota</taxon>
        <taxon>Pezizomycotina</taxon>
        <taxon>Dothideomycetes</taxon>
        <taxon>Dothideomycetes incertae sedis</taxon>
        <taxon>Acrospermales</taxon>
        <taxon>Acrospermaceae</taxon>
        <taxon>Pseudovirgaria</taxon>
    </lineage>
</organism>
<dbReference type="PRINTS" id="PR00395">
    <property type="entry name" value="RIBOSOMALS2"/>
</dbReference>
<dbReference type="PROSITE" id="PS00962">
    <property type="entry name" value="RIBOSOMAL_S2_1"/>
    <property type="match status" value="1"/>
</dbReference>
<dbReference type="Pfam" id="PF00318">
    <property type="entry name" value="Ribosomal_S2"/>
    <property type="match status" value="1"/>
</dbReference>
<keyword evidence="5" id="KW-1185">Reference proteome</keyword>
<dbReference type="NCBIfam" id="TIGR01011">
    <property type="entry name" value="rpsB_bact"/>
    <property type="match status" value="1"/>
</dbReference>
<protein>
    <submittedName>
        <fullName evidence="4">Ribosomal protein S2</fullName>
    </submittedName>
</protein>
<dbReference type="Gene3D" id="3.40.50.10490">
    <property type="entry name" value="Glucose-6-phosphate isomerase like protein, domain 1"/>
    <property type="match status" value="1"/>
</dbReference>
<dbReference type="GO" id="GO:0005763">
    <property type="term" value="C:mitochondrial small ribosomal subunit"/>
    <property type="evidence" value="ECO:0007669"/>
    <property type="project" value="TreeGrafter"/>
</dbReference>
<keyword evidence="3" id="KW-0687">Ribonucleoprotein</keyword>
<dbReference type="OrthoDB" id="2320368at2759"/>
<dbReference type="PANTHER" id="PTHR12534">
    <property type="entry name" value="30S RIBOSOMAL PROTEIN S2 PROKARYOTIC AND ORGANELLAR"/>
    <property type="match status" value="1"/>
</dbReference>
<dbReference type="RefSeq" id="XP_033603156.1">
    <property type="nucleotide sequence ID" value="XM_033742318.1"/>
</dbReference>
<dbReference type="Proteomes" id="UP000799437">
    <property type="component" value="Unassembled WGS sequence"/>
</dbReference>
<dbReference type="SUPFAM" id="SSF52313">
    <property type="entry name" value="Ribosomal protein S2"/>
    <property type="match status" value="1"/>
</dbReference>
<keyword evidence="2 4" id="KW-0689">Ribosomal protein</keyword>
<sequence>MILRRCLLRAGRRALPDARSTRTNWRAQSTIVAETTEPVQHTTEELQSLLTESHTRVKALELEANSHLDRPLPPSTADAALFNDAQHALVRQQFDNYLRTKQEFSKIGATQAPHYQPHTLISNPPRLSDVTLELLLASEAHIGHSTSNWNPMNSRYIFGIRQGVHIISLDVIVAHLRRAARVVEETARRGGLILFVGTRGGQERCVVKAAELAGGCHIFERWIPGSITNGQQLLGHCEIKVVDEHDQEVPGFDDLTSERAVLKPDLVVCLNPIENAVLLHECAMEPIPTIGIIDTNADPTKVTYPIPANDDSLRCVQVIAGVLGRAAESGRQARLEAAKRNEYTFAPAAGLQLPLTGKSVEQTG</sequence>
<gene>
    <name evidence="4" type="ORF">EJ05DRAFT_448884</name>
</gene>
<accession>A0A6A6WDQ7</accession>
<dbReference type="GO" id="GO:0006412">
    <property type="term" value="P:translation"/>
    <property type="evidence" value="ECO:0007669"/>
    <property type="project" value="InterPro"/>
</dbReference>
<evidence type="ECO:0000256" key="2">
    <source>
        <dbReference type="ARBA" id="ARBA00022980"/>
    </source>
</evidence>
<evidence type="ECO:0000256" key="3">
    <source>
        <dbReference type="ARBA" id="ARBA00023274"/>
    </source>
</evidence>
<reference evidence="4" key="1">
    <citation type="journal article" date="2020" name="Stud. Mycol.">
        <title>101 Dothideomycetes genomes: a test case for predicting lifestyles and emergence of pathogens.</title>
        <authorList>
            <person name="Haridas S."/>
            <person name="Albert R."/>
            <person name="Binder M."/>
            <person name="Bloem J."/>
            <person name="Labutti K."/>
            <person name="Salamov A."/>
            <person name="Andreopoulos B."/>
            <person name="Baker S."/>
            <person name="Barry K."/>
            <person name="Bills G."/>
            <person name="Bluhm B."/>
            <person name="Cannon C."/>
            <person name="Castanera R."/>
            <person name="Culley D."/>
            <person name="Daum C."/>
            <person name="Ezra D."/>
            <person name="Gonzalez J."/>
            <person name="Henrissat B."/>
            <person name="Kuo A."/>
            <person name="Liang C."/>
            <person name="Lipzen A."/>
            <person name="Lutzoni F."/>
            <person name="Magnuson J."/>
            <person name="Mondo S."/>
            <person name="Nolan M."/>
            <person name="Ohm R."/>
            <person name="Pangilinan J."/>
            <person name="Park H.-J."/>
            <person name="Ramirez L."/>
            <person name="Alfaro M."/>
            <person name="Sun H."/>
            <person name="Tritt A."/>
            <person name="Yoshinaga Y."/>
            <person name="Zwiers L.-H."/>
            <person name="Turgeon B."/>
            <person name="Goodwin S."/>
            <person name="Spatafora J."/>
            <person name="Crous P."/>
            <person name="Grigoriev I."/>
        </authorList>
    </citation>
    <scope>NUCLEOTIDE SEQUENCE</scope>
    <source>
        <strain evidence="4">CBS 121739</strain>
    </source>
</reference>
<dbReference type="GeneID" id="54483372"/>
<dbReference type="AlphaFoldDB" id="A0A6A6WDQ7"/>
<evidence type="ECO:0000256" key="1">
    <source>
        <dbReference type="ARBA" id="ARBA00006242"/>
    </source>
</evidence>
<dbReference type="PANTHER" id="PTHR12534:SF0">
    <property type="entry name" value="SMALL RIBOSOMAL SUBUNIT PROTEIN US2M"/>
    <property type="match status" value="1"/>
</dbReference>
<dbReference type="InterPro" id="IPR023591">
    <property type="entry name" value="Ribosomal_uS2_flav_dom_sf"/>
</dbReference>
<dbReference type="CDD" id="cd01425">
    <property type="entry name" value="RPS2"/>
    <property type="match status" value="1"/>
</dbReference>
<evidence type="ECO:0000313" key="5">
    <source>
        <dbReference type="Proteomes" id="UP000799437"/>
    </source>
</evidence>
<dbReference type="InterPro" id="IPR005706">
    <property type="entry name" value="Ribosomal_uS2_bac/mit/plastid"/>
</dbReference>
<dbReference type="GO" id="GO:0003735">
    <property type="term" value="F:structural constituent of ribosome"/>
    <property type="evidence" value="ECO:0007669"/>
    <property type="project" value="InterPro"/>
</dbReference>
<comment type="similarity">
    <text evidence="1">Belongs to the universal ribosomal protein uS2 family.</text>
</comment>
<dbReference type="InterPro" id="IPR001865">
    <property type="entry name" value="Ribosomal_uS2"/>
</dbReference>
<dbReference type="InterPro" id="IPR018130">
    <property type="entry name" value="Ribosomal_uS2_CS"/>
</dbReference>
<proteinExistence type="inferred from homology"/>
<evidence type="ECO:0000313" key="4">
    <source>
        <dbReference type="EMBL" id="KAF2760705.1"/>
    </source>
</evidence>
<dbReference type="HAMAP" id="MF_00291_B">
    <property type="entry name" value="Ribosomal_uS2_B"/>
    <property type="match status" value="1"/>
</dbReference>
<name>A0A6A6WDQ7_9PEZI</name>